<feature type="compositionally biased region" description="Basic and acidic residues" evidence="3">
    <location>
        <begin position="787"/>
        <end position="801"/>
    </location>
</feature>
<feature type="region of interest" description="Disordered" evidence="3">
    <location>
        <begin position="632"/>
        <end position="705"/>
    </location>
</feature>
<feature type="region of interest" description="Disordered" evidence="3">
    <location>
        <begin position="156"/>
        <end position="286"/>
    </location>
</feature>
<evidence type="ECO:0000256" key="4">
    <source>
        <dbReference type="SAM" id="Phobius"/>
    </source>
</evidence>
<dbReference type="Pfam" id="PF24681">
    <property type="entry name" value="Kelch_KLHDC2_KLHL20_DRC7"/>
    <property type="match status" value="1"/>
</dbReference>
<accession>A0A9W8H3K0</accession>
<feature type="compositionally biased region" description="Acidic residues" evidence="3">
    <location>
        <begin position="205"/>
        <end position="220"/>
    </location>
</feature>
<sequence length="838" mass="89522">MYIFGGKTGTGNSEADYASSCISINLSTKFSTSSATWDHTCENNGPLLASHSSAINSNINMVVVFGGTVPDGTDRTSSVHLFSAEIGFWSTPSDTGFPSALIDHSAVLQDSTGDMLVFGGLIQPSGQISNSTLAMVTDTGRHGYVAAPPPIGFTNITATSVAPSRSTTSSSSKSSSTKKSSSKTTTSTKSTSTSTSTPSATVNDNDSDSEESIDDDDDGDAPSLLDSATSTKKTSTSTKSTSTKTTTSSSKSTKTSKTSKATTTSDPEDDSNARNLILRDSGDDNAGEVKLMSWTNDTLPNEVSGRTGHTATMVNDSDMVILGGSDGSRLVGLNVVYVYTASQRQWSRRTATGSIPTARQYHVATVVNSTLIVIHGGANLNLTTAMKDVAVLDTETWTWSAPQISNSPEARFAHSASQAGPYMMIAFGRTVSLPSSIASDDYGLYILDTTSWSFVTQFDPARSGLVLHYKNTSLAGATIFGLFVASVAGLCILMILFYIGCMHYYNRHPRLSEDGENTAMLPTNELRNIGRRLTEKLGTQKQRERAAARNRSLMAGNKLDSTEHLVSSNKCNTMQMYSPEPTSPELTHTKSRRLSNIPKIGDDTSMRIMFDLSRDSSLDKSFISADLTATNKRKSPRVENARLSRRTHLDNVQLPAGLRNRDDLDGGDGVLGDSDSETTAESGGNWSRPTTSHSQASRKSKHVSAMLPRVVGSRLTLPMESATALARYRFEELEDDSESANVPPIPTHIMSSTDSSNDTKLDGDASAPLPLPVMPAAQVDAALGGQRRSDSRDSTSEDKDGQSGVQAPPTLNVPLRDSIDLNTMFSSNLQFFVANPDH</sequence>
<organism evidence="5 6">
    <name type="scientific">Coemansia interrupta</name>
    <dbReference type="NCBI Taxonomy" id="1126814"/>
    <lineage>
        <taxon>Eukaryota</taxon>
        <taxon>Fungi</taxon>
        <taxon>Fungi incertae sedis</taxon>
        <taxon>Zoopagomycota</taxon>
        <taxon>Kickxellomycotina</taxon>
        <taxon>Kickxellomycetes</taxon>
        <taxon>Kickxellales</taxon>
        <taxon>Kickxellaceae</taxon>
        <taxon>Coemansia</taxon>
    </lineage>
</organism>
<dbReference type="AlphaFoldDB" id="A0A9W8H3K0"/>
<gene>
    <name evidence="5" type="ORF">GGI15_004361</name>
</gene>
<dbReference type="OrthoDB" id="432528at2759"/>
<comment type="caution">
    <text evidence="5">The sequence shown here is derived from an EMBL/GenBank/DDBJ whole genome shotgun (WGS) entry which is preliminary data.</text>
</comment>
<keyword evidence="4" id="KW-1133">Transmembrane helix</keyword>
<feature type="compositionally biased region" description="Polar residues" evidence="3">
    <location>
        <begin position="677"/>
        <end position="695"/>
    </location>
</feature>
<keyword evidence="1" id="KW-0880">Kelch repeat</keyword>
<dbReference type="PANTHER" id="PTHR46093">
    <property type="entry name" value="ACYL-COA-BINDING DOMAIN-CONTAINING PROTEIN 5"/>
    <property type="match status" value="1"/>
</dbReference>
<proteinExistence type="predicted"/>
<evidence type="ECO:0000256" key="2">
    <source>
        <dbReference type="ARBA" id="ARBA00022737"/>
    </source>
</evidence>
<feature type="region of interest" description="Disordered" evidence="3">
    <location>
        <begin position="733"/>
        <end position="813"/>
    </location>
</feature>
<evidence type="ECO:0008006" key="7">
    <source>
        <dbReference type="Google" id="ProtNLM"/>
    </source>
</evidence>
<reference evidence="5" key="1">
    <citation type="submission" date="2022-07" db="EMBL/GenBank/DDBJ databases">
        <title>Phylogenomic reconstructions and comparative analyses of Kickxellomycotina fungi.</title>
        <authorList>
            <person name="Reynolds N.K."/>
            <person name="Stajich J.E."/>
            <person name="Barry K."/>
            <person name="Grigoriev I.V."/>
            <person name="Crous P."/>
            <person name="Smith M.E."/>
        </authorList>
    </citation>
    <scope>NUCLEOTIDE SEQUENCE</scope>
    <source>
        <strain evidence="5">BCRC 34489</strain>
    </source>
</reference>
<protein>
    <recommendedName>
        <fullName evidence="7">Galactose oxidase</fullName>
    </recommendedName>
</protein>
<evidence type="ECO:0000256" key="1">
    <source>
        <dbReference type="ARBA" id="ARBA00022441"/>
    </source>
</evidence>
<dbReference type="InterPro" id="IPR015915">
    <property type="entry name" value="Kelch-typ_b-propeller"/>
</dbReference>
<feature type="compositionally biased region" description="Low complexity" evidence="3">
    <location>
        <begin position="221"/>
        <end position="265"/>
    </location>
</feature>
<dbReference type="PANTHER" id="PTHR46093:SF3">
    <property type="entry name" value="ACYL-COA-BINDING DOMAIN-CONTAINING PROTEIN 4"/>
    <property type="match status" value="1"/>
</dbReference>
<keyword evidence="4" id="KW-0812">Transmembrane</keyword>
<keyword evidence="6" id="KW-1185">Reference proteome</keyword>
<name>A0A9W8H3K0_9FUNG</name>
<dbReference type="Proteomes" id="UP001140172">
    <property type="component" value="Unassembled WGS sequence"/>
</dbReference>
<evidence type="ECO:0000256" key="3">
    <source>
        <dbReference type="SAM" id="MobiDB-lite"/>
    </source>
</evidence>
<feature type="transmembrane region" description="Helical" evidence="4">
    <location>
        <begin position="479"/>
        <end position="501"/>
    </location>
</feature>
<feature type="compositionally biased region" description="Polar residues" evidence="3">
    <location>
        <begin position="156"/>
        <end position="165"/>
    </location>
</feature>
<keyword evidence="4" id="KW-0472">Membrane</keyword>
<evidence type="ECO:0000313" key="6">
    <source>
        <dbReference type="Proteomes" id="UP001140172"/>
    </source>
</evidence>
<dbReference type="EMBL" id="JANBUM010000383">
    <property type="protein sequence ID" value="KAJ2777892.1"/>
    <property type="molecule type" value="Genomic_DNA"/>
</dbReference>
<keyword evidence="2" id="KW-0677">Repeat</keyword>
<dbReference type="SUPFAM" id="SSF117281">
    <property type="entry name" value="Kelch motif"/>
    <property type="match status" value="2"/>
</dbReference>
<feature type="compositionally biased region" description="Low complexity" evidence="3">
    <location>
        <begin position="166"/>
        <end position="197"/>
    </location>
</feature>
<dbReference type="Gene3D" id="2.120.10.80">
    <property type="entry name" value="Kelch-type beta propeller"/>
    <property type="match status" value="2"/>
</dbReference>
<evidence type="ECO:0000313" key="5">
    <source>
        <dbReference type="EMBL" id="KAJ2777892.1"/>
    </source>
</evidence>